<dbReference type="Proteomes" id="UP000663802">
    <property type="component" value="Unassembled WGS sequence"/>
</dbReference>
<dbReference type="EMBL" id="BMBA01000001">
    <property type="protein sequence ID" value="GFZ31357.1"/>
    <property type="molecule type" value="Genomic_DNA"/>
</dbReference>
<protein>
    <submittedName>
        <fullName evidence="2">Uncharacterized protein</fullName>
    </submittedName>
</protein>
<evidence type="ECO:0000256" key="1">
    <source>
        <dbReference type="SAM" id="Phobius"/>
    </source>
</evidence>
<gene>
    <name evidence="2" type="ORF">CSC2_18830</name>
</gene>
<feature type="transmembrane region" description="Helical" evidence="1">
    <location>
        <begin position="57"/>
        <end position="74"/>
    </location>
</feature>
<name>A0ABQ1E983_9CLOT</name>
<keyword evidence="1" id="KW-0472">Membrane</keyword>
<reference evidence="2 3" key="1">
    <citation type="journal article" date="2021" name="Int. J. Syst. Evol. Microbiol.">
        <title>Clostridium zeae sp. nov., isolated from corn silage.</title>
        <authorList>
            <person name="Kobayashi H."/>
            <person name="Tanizawa Y."/>
            <person name="Yagura M."/>
            <person name="Sakamoto M."/>
            <person name="Ohkuma M."/>
            <person name="Tohno M."/>
        </authorList>
    </citation>
    <scope>NUCLEOTIDE SEQUENCE [LARGE SCALE GENOMIC DNA]</scope>
    <source>
        <strain evidence="2 3">CSC2</strain>
    </source>
</reference>
<organism evidence="2 3">
    <name type="scientific">Clostridium zeae</name>
    <dbReference type="NCBI Taxonomy" id="2759022"/>
    <lineage>
        <taxon>Bacteria</taxon>
        <taxon>Bacillati</taxon>
        <taxon>Bacillota</taxon>
        <taxon>Clostridia</taxon>
        <taxon>Eubacteriales</taxon>
        <taxon>Clostridiaceae</taxon>
        <taxon>Clostridium</taxon>
    </lineage>
</organism>
<comment type="caution">
    <text evidence="2">The sequence shown here is derived from an EMBL/GenBank/DDBJ whole genome shotgun (WGS) entry which is preliminary data.</text>
</comment>
<feature type="transmembrane region" description="Helical" evidence="1">
    <location>
        <begin position="12"/>
        <end position="29"/>
    </location>
</feature>
<sequence length="78" mass="9236">MESLERVVKSKWFSVIYLIGAIGLILYFEDDISKVVFYYVSFFLAIRLLANKKWIQLTILIFLIIAVTVWLSYLKLKK</sequence>
<keyword evidence="1" id="KW-1133">Transmembrane helix</keyword>
<keyword evidence="3" id="KW-1185">Reference proteome</keyword>
<keyword evidence="1" id="KW-0812">Transmembrane</keyword>
<accession>A0ABQ1E983</accession>
<proteinExistence type="predicted"/>
<evidence type="ECO:0000313" key="2">
    <source>
        <dbReference type="EMBL" id="GFZ31357.1"/>
    </source>
</evidence>
<evidence type="ECO:0000313" key="3">
    <source>
        <dbReference type="Proteomes" id="UP000663802"/>
    </source>
</evidence>